<comment type="caution">
    <text evidence="1">The sequence shown here is derived from an EMBL/GenBank/DDBJ whole genome shotgun (WGS) entry which is preliminary data.</text>
</comment>
<name>A0ABV9T808_9BACT</name>
<protein>
    <submittedName>
        <fullName evidence="1">Uncharacterized protein</fullName>
    </submittedName>
</protein>
<dbReference type="InterPro" id="IPR008928">
    <property type="entry name" value="6-hairpin_glycosidase_sf"/>
</dbReference>
<dbReference type="EMBL" id="JBHSJJ010000019">
    <property type="protein sequence ID" value="MFC4874524.1"/>
    <property type="molecule type" value="Genomic_DNA"/>
</dbReference>
<evidence type="ECO:0000313" key="2">
    <source>
        <dbReference type="Proteomes" id="UP001595818"/>
    </source>
</evidence>
<proteinExistence type="predicted"/>
<dbReference type="Proteomes" id="UP001595818">
    <property type="component" value="Unassembled WGS sequence"/>
</dbReference>
<reference evidence="2" key="1">
    <citation type="journal article" date="2019" name="Int. J. Syst. Evol. Microbiol.">
        <title>The Global Catalogue of Microorganisms (GCM) 10K type strain sequencing project: providing services to taxonomists for standard genome sequencing and annotation.</title>
        <authorList>
            <consortium name="The Broad Institute Genomics Platform"/>
            <consortium name="The Broad Institute Genome Sequencing Center for Infectious Disease"/>
            <person name="Wu L."/>
            <person name="Ma J."/>
        </authorList>
    </citation>
    <scope>NUCLEOTIDE SEQUENCE [LARGE SCALE GENOMIC DNA]</scope>
    <source>
        <strain evidence="2">CGMCC 4.7466</strain>
    </source>
</reference>
<evidence type="ECO:0000313" key="1">
    <source>
        <dbReference type="EMBL" id="MFC4874524.1"/>
    </source>
</evidence>
<dbReference type="SUPFAM" id="SSF48208">
    <property type="entry name" value="Six-hairpin glycosidases"/>
    <property type="match status" value="1"/>
</dbReference>
<dbReference type="RefSeq" id="WP_377068456.1">
    <property type="nucleotide sequence ID" value="NZ_JBHSJJ010000019.1"/>
</dbReference>
<organism evidence="1 2">
    <name type="scientific">Negadavirga shengliensis</name>
    <dbReference type="NCBI Taxonomy" id="1389218"/>
    <lineage>
        <taxon>Bacteria</taxon>
        <taxon>Pseudomonadati</taxon>
        <taxon>Bacteroidota</taxon>
        <taxon>Cytophagia</taxon>
        <taxon>Cytophagales</taxon>
        <taxon>Cyclobacteriaceae</taxon>
        <taxon>Negadavirga</taxon>
    </lineage>
</organism>
<sequence length="548" mass="63359">MKKPFLLFSVICILFFTSCQQEKPLDPLFQDALENGYLAHEGFSRCLDFVNSWLEYADLETGLIPRNLHESKDFWNAKDAAADNYPFMVLTAALLDRDLYEGKMKAILETEQRLTNRWDRLPDDWSFSKKGFMAENLRKDEIIFGASEYVKDGLLPLTEYIGKTAWSQRMIDILDDIWKNAEYESPFGHIPSYNVEVNGELLQALSRVYWMTGEQKYLDWAIRLGDFYLLGENHPTRDQDLIRLRDHGCEIISGLCELYLTTAFANVEKKEAYRKPIYDMLDRILEVGTDEHGLFYNQVNPITGEILDAGIADTWGYTYNAYYSVYMLDGHGPYRDAVLRALNNLNHYEYYDWERGSADGYADAIESALNLYNREKVNEASNWVDSQIQVMWGMQDSAHRANAEAYQNTGIIEGWHGDGNFARTTIMYCLWKTQGTTLSPWSEAVYFGAINDGDGLKMAIFPEADWAGKIHFDHPRHQGIFNLPLDYPRINQFPEWFTVKEEQTYRLHFEQDNKTRNYSGKELIAGIDIRAKANEPVYLTLSPSNKGN</sequence>
<dbReference type="PROSITE" id="PS51257">
    <property type="entry name" value="PROKAR_LIPOPROTEIN"/>
    <property type="match status" value="1"/>
</dbReference>
<accession>A0ABV9T808</accession>
<keyword evidence="2" id="KW-1185">Reference proteome</keyword>
<gene>
    <name evidence="1" type="ORF">ACFPFU_22665</name>
</gene>